<evidence type="ECO:0000313" key="11">
    <source>
        <dbReference type="Proteomes" id="UP000772434"/>
    </source>
</evidence>
<evidence type="ECO:0000256" key="5">
    <source>
        <dbReference type="ARBA" id="ARBA00022692"/>
    </source>
</evidence>
<evidence type="ECO:0000256" key="6">
    <source>
        <dbReference type="ARBA" id="ARBA00022989"/>
    </source>
</evidence>
<name>A0A9P5PIU4_9AGAR</name>
<feature type="transmembrane region" description="Helical" evidence="9">
    <location>
        <begin position="548"/>
        <end position="569"/>
    </location>
</feature>
<evidence type="ECO:0000256" key="3">
    <source>
        <dbReference type="ARBA" id="ARBA00022448"/>
    </source>
</evidence>
<dbReference type="InterPro" id="IPR045861">
    <property type="entry name" value="CorA_cytoplasmic_dom"/>
</dbReference>
<evidence type="ECO:0000313" key="10">
    <source>
        <dbReference type="EMBL" id="KAF9064059.1"/>
    </source>
</evidence>
<keyword evidence="11" id="KW-1185">Reference proteome</keyword>
<comment type="subcellular location">
    <subcellularLocation>
        <location evidence="1">Cell membrane</location>
        <topology evidence="1">Multi-pass membrane protein</topology>
    </subcellularLocation>
</comment>
<dbReference type="Gene3D" id="1.20.58.340">
    <property type="entry name" value="Magnesium transport protein CorA, transmembrane region"/>
    <property type="match status" value="2"/>
</dbReference>
<dbReference type="SUPFAM" id="SSF144083">
    <property type="entry name" value="Magnesium transport protein CorA, transmembrane region"/>
    <property type="match status" value="1"/>
</dbReference>
<dbReference type="AlphaFoldDB" id="A0A9P5PIU4"/>
<evidence type="ECO:0000256" key="2">
    <source>
        <dbReference type="ARBA" id="ARBA00009765"/>
    </source>
</evidence>
<organism evidence="10 11">
    <name type="scientific">Rhodocollybia butyracea</name>
    <dbReference type="NCBI Taxonomy" id="206335"/>
    <lineage>
        <taxon>Eukaryota</taxon>
        <taxon>Fungi</taxon>
        <taxon>Dikarya</taxon>
        <taxon>Basidiomycota</taxon>
        <taxon>Agaricomycotina</taxon>
        <taxon>Agaricomycetes</taxon>
        <taxon>Agaricomycetidae</taxon>
        <taxon>Agaricales</taxon>
        <taxon>Marasmiineae</taxon>
        <taxon>Omphalotaceae</taxon>
        <taxon>Rhodocollybia</taxon>
    </lineage>
</organism>
<comment type="caution">
    <text evidence="10">The sequence shown here is derived from an EMBL/GenBank/DDBJ whole genome shotgun (WGS) entry which is preliminary data.</text>
</comment>
<feature type="transmembrane region" description="Helical" evidence="9">
    <location>
        <begin position="581"/>
        <end position="599"/>
    </location>
</feature>
<feature type="compositionally biased region" description="Low complexity" evidence="8">
    <location>
        <begin position="23"/>
        <end position="33"/>
    </location>
</feature>
<proteinExistence type="inferred from homology"/>
<dbReference type="OrthoDB" id="165352at2759"/>
<dbReference type="Pfam" id="PF01544">
    <property type="entry name" value="CorA"/>
    <property type="match status" value="1"/>
</dbReference>
<evidence type="ECO:0000256" key="8">
    <source>
        <dbReference type="SAM" id="MobiDB-lite"/>
    </source>
</evidence>
<keyword evidence="3" id="KW-0813">Transport</keyword>
<keyword evidence="7 9" id="KW-0472">Membrane</keyword>
<dbReference type="EMBL" id="JADNRY010000132">
    <property type="protein sequence ID" value="KAF9064059.1"/>
    <property type="molecule type" value="Genomic_DNA"/>
</dbReference>
<dbReference type="GO" id="GO:0015095">
    <property type="term" value="F:magnesium ion transmembrane transporter activity"/>
    <property type="evidence" value="ECO:0007669"/>
    <property type="project" value="TreeGrafter"/>
</dbReference>
<sequence>MPRENSFSDSDGRSLTPDFDQQPASPTSPTAPTYSIPRNQLLMEEPSFSSAPKKSTETSALSASKSSSSLHKNAPVPTQPSASFSMPVRPTLAPRERFRSTVRKVMAMHRSTTMLLNNNVGAEPGVDPRRATADIQFGGIRQDCVIELVDYNSTSMNFGRMTNRELVNLLADDNASARPNWAKVRWINIGGLSWDVIKAVSLKYDIHPLALEDVFHTRSQTRSKADYYNKHLFLRILCHELGDPDAAPKTESAAFGSTLTDAPRSSSPLPFEEGEGYEMTEKDDKTLFGSFPNSAKSTMRRRGGKQNDKDLEEGMLKKAPSMFSLNQNLEKHQQRREEEVTIAALKKGERVIVDVSPMHIFLFRDGTVISMHPNPSLVLTQPITRRLQSRDTMLRTSADPSLLVQSLLDLIVDKALEVIDEYHLKIKIFEKQVLLRPEVSTVRNLHILSGDLILHKRTLEPIKTVVYGLRRYDLDRCAALVDQSVAANKDVKVVGFMTHKSKIYLADVFDHMEYILTSVEMFAGITENLINYTFNMTSYEMNEVMRRLTLATIVFLPLTLLTGYFGMNFTAMWSVGTHTDLFFWEVAIPVMIVVIPMFLMSDLKRMIHYVQKKMISSKAVKSYKRQ</sequence>
<dbReference type="GO" id="GO:0000287">
    <property type="term" value="F:magnesium ion binding"/>
    <property type="evidence" value="ECO:0007669"/>
    <property type="project" value="TreeGrafter"/>
</dbReference>
<keyword evidence="4" id="KW-1003">Cell membrane</keyword>
<dbReference type="GO" id="GO:0050897">
    <property type="term" value="F:cobalt ion binding"/>
    <property type="evidence" value="ECO:0007669"/>
    <property type="project" value="TreeGrafter"/>
</dbReference>
<dbReference type="InterPro" id="IPR045863">
    <property type="entry name" value="CorA_TM1_TM2"/>
</dbReference>
<keyword evidence="5 9" id="KW-0812">Transmembrane</keyword>
<dbReference type="PANTHER" id="PTHR46494">
    <property type="entry name" value="CORA FAMILY METAL ION TRANSPORTER (EUROFUNG)"/>
    <property type="match status" value="1"/>
</dbReference>
<feature type="region of interest" description="Disordered" evidence="8">
    <location>
        <begin position="288"/>
        <end position="308"/>
    </location>
</feature>
<feature type="compositionally biased region" description="Low complexity" evidence="8">
    <location>
        <begin position="57"/>
        <end position="70"/>
    </location>
</feature>
<evidence type="ECO:0000256" key="1">
    <source>
        <dbReference type="ARBA" id="ARBA00004651"/>
    </source>
</evidence>
<keyword evidence="6 9" id="KW-1133">Transmembrane helix</keyword>
<dbReference type="Proteomes" id="UP000772434">
    <property type="component" value="Unassembled WGS sequence"/>
</dbReference>
<dbReference type="InterPro" id="IPR002523">
    <property type="entry name" value="MgTranspt_CorA/ZnTranspt_ZntB"/>
</dbReference>
<dbReference type="GO" id="GO:0015087">
    <property type="term" value="F:cobalt ion transmembrane transporter activity"/>
    <property type="evidence" value="ECO:0007669"/>
    <property type="project" value="TreeGrafter"/>
</dbReference>
<evidence type="ECO:0000256" key="9">
    <source>
        <dbReference type="SAM" id="Phobius"/>
    </source>
</evidence>
<protein>
    <recommendedName>
        <fullName evidence="12">Magnesium transporter</fullName>
    </recommendedName>
</protein>
<dbReference type="GO" id="GO:0005886">
    <property type="term" value="C:plasma membrane"/>
    <property type="evidence" value="ECO:0007669"/>
    <property type="project" value="UniProtKB-SubCell"/>
</dbReference>
<comment type="similarity">
    <text evidence="2">Belongs to the CorA metal ion transporter (MIT) (TC 1.A.35) family.</text>
</comment>
<gene>
    <name evidence="10" type="ORF">BDP27DRAFT_1334183</name>
</gene>
<evidence type="ECO:0008006" key="12">
    <source>
        <dbReference type="Google" id="ProtNLM"/>
    </source>
</evidence>
<dbReference type="Gene3D" id="3.30.460.20">
    <property type="entry name" value="CorA soluble domain-like"/>
    <property type="match status" value="1"/>
</dbReference>
<dbReference type="PANTHER" id="PTHR46494:SF1">
    <property type="entry name" value="CORA FAMILY METAL ION TRANSPORTER (EUROFUNG)"/>
    <property type="match status" value="1"/>
</dbReference>
<evidence type="ECO:0000256" key="7">
    <source>
        <dbReference type="ARBA" id="ARBA00023136"/>
    </source>
</evidence>
<evidence type="ECO:0000256" key="4">
    <source>
        <dbReference type="ARBA" id="ARBA00022475"/>
    </source>
</evidence>
<feature type="region of interest" description="Disordered" evidence="8">
    <location>
        <begin position="1"/>
        <end position="97"/>
    </location>
</feature>
<accession>A0A9P5PIU4</accession>
<reference evidence="10" key="1">
    <citation type="submission" date="2020-11" db="EMBL/GenBank/DDBJ databases">
        <authorList>
            <consortium name="DOE Joint Genome Institute"/>
            <person name="Ahrendt S."/>
            <person name="Riley R."/>
            <person name="Andreopoulos W."/>
            <person name="Labutti K."/>
            <person name="Pangilinan J."/>
            <person name="Ruiz-Duenas F.J."/>
            <person name="Barrasa J.M."/>
            <person name="Sanchez-Garcia M."/>
            <person name="Camarero S."/>
            <person name="Miyauchi S."/>
            <person name="Serrano A."/>
            <person name="Linde D."/>
            <person name="Babiker R."/>
            <person name="Drula E."/>
            <person name="Ayuso-Fernandez I."/>
            <person name="Pacheco R."/>
            <person name="Padilla G."/>
            <person name="Ferreira P."/>
            <person name="Barriuso J."/>
            <person name="Kellner H."/>
            <person name="Castanera R."/>
            <person name="Alfaro M."/>
            <person name="Ramirez L."/>
            <person name="Pisabarro A.G."/>
            <person name="Kuo A."/>
            <person name="Tritt A."/>
            <person name="Lipzen A."/>
            <person name="He G."/>
            <person name="Yan M."/>
            <person name="Ng V."/>
            <person name="Cullen D."/>
            <person name="Martin F."/>
            <person name="Rosso M.-N."/>
            <person name="Henrissat B."/>
            <person name="Hibbett D."/>
            <person name="Martinez A.T."/>
            <person name="Grigoriev I.V."/>
        </authorList>
    </citation>
    <scope>NUCLEOTIDE SEQUENCE</scope>
    <source>
        <strain evidence="10">AH 40177</strain>
    </source>
</reference>
<dbReference type="SUPFAM" id="SSF143865">
    <property type="entry name" value="CorA soluble domain-like"/>
    <property type="match status" value="1"/>
</dbReference>